<feature type="compositionally biased region" description="Low complexity" evidence="2">
    <location>
        <begin position="133"/>
        <end position="172"/>
    </location>
</feature>
<dbReference type="Gene3D" id="3.40.50.12660">
    <property type="match status" value="1"/>
</dbReference>
<dbReference type="EMBL" id="KN831770">
    <property type="protein sequence ID" value="KIM47214.1"/>
    <property type="molecule type" value="Genomic_DNA"/>
</dbReference>
<dbReference type="OrthoDB" id="3223806at2759"/>
<dbReference type="GO" id="GO:0005737">
    <property type="term" value="C:cytoplasm"/>
    <property type="evidence" value="ECO:0007669"/>
    <property type="project" value="TreeGrafter"/>
</dbReference>
<comment type="similarity">
    <text evidence="1">Belongs to the peptidase C14B family.</text>
</comment>
<gene>
    <name evidence="4" type="ORF">M413DRAFT_440710</name>
</gene>
<protein>
    <recommendedName>
        <fullName evidence="3">Peptidase C14 caspase domain-containing protein</fullName>
    </recommendedName>
</protein>
<dbReference type="InterPro" id="IPR050452">
    <property type="entry name" value="Metacaspase"/>
</dbReference>
<feature type="domain" description="Peptidase C14 caspase" evidence="3">
    <location>
        <begin position="256"/>
        <end position="398"/>
    </location>
</feature>
<dbReference type="Pfam" id="PF00656">
    <property type="entry name" value="Peptidase_C14"/>
    <property type="match status" value="1"/>
</dbReference>
<feature type="compositionally biased region" description="Polar residues" evidence="2">
    <location>
        <begin position="96"/>
        <end position="109"/>
    </location>
</feature>
<dbReference type="GO" id="GO:0006508">
    <property type="term" value="P:proteolysis"/>
    <property type="evidence" value="ECO:0007669"/>
    <property type="project" value="InterPro"/>
</dbReference>
<keyword evidence="5" id="KW-1185">Reference proteome</keyword>
<feature type="region of interest" description="Disordered" evidence="2">
    <location>
        <begin position="76"/>
        <end position="247"/>
    </location>
</feature>
<evidence type="ECO:0000313" key="5">
    <source>
        <dbReference type="Proteomes" id="UP000053424"/>
    </source>
</evidence>
<feature type="compositionally biased region" description="Pro residues" evidence="2">
    <location>
        <begin position="19"/>
        <end position="28"/>
    </location>
</feature>
<dbReference type="Proteomes" id="UP000053424">
    <property type="component" value="Unassembled WGS sequence"/>
</dbReference>
<organism evidence="4 5">
    <name type="scientific">Hebeloma cylindrosporum</name>
    <dbReference type="NCBI Taxonomy" id="76867"/>
    <lineage>
        <taxon>Eukaryota</taxon>
        <taxon>Fungi</taxon>
        <taxon>Dikarya</taxon>
        <taxon>Basidiomycota</taxon>
        <taxon>Agaricomycotina</taxon>
        <taxon>Agaricomycetes</taxon>
        <taxon>Agaricomycetidae</taxon>
        <taxon>Agaricales</taxon>
        <taxon>Agaricineae</taxon>
        <taxon>Hymenogastraceae</taxon>
        <taxon>Hebeloma</taxon>
    </lineage>
</organism>
<evidence type="ECO:0000259" key="3">
    <source>
        <dbReference type="Pfam" id="PF00656"/>
    </source>
</evidence>
<feature type="region of interest" description="Disordered" evidence="2">
    <location>
        <begin position="1"/>
        <end position="28"/>
    </location>
</feature>
<accession>A0A0C3CT12</accession>
<name>A0A0C3CT12_HEBCY</name>
<evidence type="ECO:0000256" key="1">
    <source>
        <dbReference type="ARBA" id="ARBA00009005"/>
    </source>
</evidence>
<reference evidence="4 5" key="1">
    <citation type="submission" date="2014-04" db="EMBL/GenBank/DDBJ databases">
        <authorList>
            <consortium name="DOE Joint Genome Institute"/>
            <person name="Kuo A."/>
            <person name="Gay G."/>
            <person name="Dore J."/>
            <person name="Kohler A."/>
            <person name="Nagy L.G."/>
            <person name="Floudas D."/>
            <person name="Copeland A."/>
            <person name="Barry K.W."/>
            <person name="Cichocki N."/>
            <person name="Veneault-Fourrey C."/>
            <person name="LaButti K."/>
            <person name="Lindquist E.A."/>
            <person name="Lipzen A."/>
            <person name="Lundell T."/>
            <person name="Morin E."/>
            <person name="Murat C."/>
            <person name="Sun H."/>
            <person name="Tunlid A."/>
            <person name="Henrissat B."/>
            <person name="Grigoriev I.V."/>
            <person name="Hibbett D.S."/>
            <person name="Martin F."/>
            <person name="Nordberg H.P."/>
            <person name="Cantor M.N."/>
            <person name="Hua S.X."/>
        </authorList>
    </citation>
    <scope>NUCLEOTIDE SEQUENCE [LARGE SCALE GENOMIC DNA]</scope>
    <source>
        <strain evidence="5">h7</strain>
    </source>
</reference>
<evidence type="ECO:0000256" key="2">
    <source>
        <dbReference type="SAM" id="MobiDB-lite"/>
    </source>
</evidence>
<feature type="compositionally biased region" description="Basic residues" evidence="2">
    <location>
        <begin position="114"/>
        <end position="132"/>
    </location>
</feature>
<feature type="compositionally biased region" description="Low complexity" evidence="2">
    <location>
        <begin position="225"/>
        <end position="235"/>
    </location>
</feature>
<proteinExistence type="inferred from homology"/>
<dbReference type="PANTHER" id="PTHR48104:SF30">
    <property type="entry name" value="METACASPASE-1"/>
    <property type="match status" value="1"/>
</dbReference>
<dbReference type="PANTHER" id="PTHR48104">
    <property type="entry name" value="METACASPASE-4"/>
    <property type="match status" value="1"/>
</dbReference>
<feature type="compositionally biased region" description="Basic and acidic residues" evidence="2">
    <location>
        <begin position="1"/>
        <end position="12"/>
    </location>
</feature>
<feature type="compositionally biased region" description="Pro residues" evidence="2">
    <location>
        <begin position="79"/>
        <end position="95"/>
    </location>
</feature>
<evidence type="ECO:0000313" key="4">
    <source>
        <dbReference type="EMBL" id="KIM47214.1"/>
    </source>
</evidence>
<dbReference type="GO" id="GO:0004197">
    <property type="term" value="F:cysteine-type endopeptidase activity"/>
    <property type="evidence" value="ECO:0007669"/>
    <property type="project" value="InterPro"/>
</dbReference>
<dbReference type="AlphaFoldDB" id="A0A0C3CT12"/>
<sequence length="407" mass="45914">MMWDFGGRDAMYRSRSRSPHPPQLRVPSPVFPIPIARSHTPSHGYGYPTPISSSYPPLNTGYDPYLYSYHEYPSISRAPPSPHPQYPAHIQPPSPMHSQSQYPPNQVPTQVIHVIHHSQHHSKHKKHRKRSHSQSPSNSTPSPNVTFPFPSPITPSTSYHSAPSPSAQQQQPHVHFSSKPPSIVPQTTTSVRPRVNSVPEREREREQPRQAVLRKPPPDARGRTQSHSQSQSQLQTGKKPVDPLNPNFQYSRCTGRKRALCIGINYRGQPNELRGCVNDAKHVREFLISHGRYKSSDILLLTDDSKDPRSLPTRDNLIQAMKWLVRGAKKDDSLFFHYSGHGGQTRDLDGDEVDGWDEVIYPLDFKSKGPIIDDEMHAIMVKTLPSGCRLTAVFDVCPTPRNGALFH</sequence>
<feature type="compositionally biased region" description="Basic and acidic residues" evidence="2">
    <location>
        <begin position="199"/>
        <end position="208"/>
    </location>
</feature>
<reference evidence="5" key="2">
    <citation type="submission" date="2015-01" db="EMBL/GenBank/DDBJ databases">
        <title>Evolutionary Origins and Diversification of the Mycorrhizal Mutualists.</title>
        <authorList>
            <consortium name="DOE Joint Genome Institute"/>
            <consortium name="Mycorrhizal Genomics Consortium"/>
            <person name="Kohler A."/>
            <person name="Kuo A."/>
            <person name="Nagy L.G."/>
            <person name="Floudas D."/>
            <person name="Copeland A."/>
            <person name="Barry K.W."/>
            <person name="Cichocki N."/>
            <person name="Veneault-Fourrey C."/>
            <person name="LaButti K."/>
            <person name="Lindquist E.A."/>
            <person name="Lipzen A."/>
            <person name="Lundell T."/>
            <person name="Morin E."/>
            <person name="Murat C."/>
            <person name="Riley R."/>
            <person name="Ohm R."/>
            <person name="Sun H."/>
            <person name="Tunlid A."/>
            <person name="Henrissat B."/>
            <person name="Grigoriev I.V."/>
            <person name="Hibbett D.S."/>
            <person name="Martin F."/>
        </authorList>
    </citation>
    <scope>NUCLEOTIDE SEQUENCE [LARGE SCALE GENOMIC DNA]</scope>
    <source>
        <strain evidence="5">h7</strain>
    </source>
</reference>
<dbReference type="HOGENOM" id="CLU_029389_1_1_1"/>
<dbReference type="InterPro" id="IPR011600">
    <property type="entry name" value="Pept_C14_caspase"/>
</dbReference>